<accession>A0ABU0QAV2</accession>
<evidence type="ECO:0000256" key="2">
    <source>
        <dbReference type="ARBA" id="ARBA00022723"/>
    </source>
</evidence>
<dbReference type="PRINTS" id="PR00455">
    <property type="entry name" value="HTHTETR"/>
</dbReference>
<dbReference type="SUPFAM" id="SSF46689">
    <property type="entry name" value="Homeodomain-like"/>
    <property type="match status" value="1"/>
</dbReference>
<evidence type="ECO:0000256" key="1">
    <source>
        <dbReference type="ARBA" id="ARBA00010211"/>
    </source>
</evidence>
<evidence type="ECO:0000259" key="5">
    <source>
        <dbReference type="PROSITE" id="PS50977"/>
    </source>
</evidence>
<gene>
    <name evidence="6" type="ORF">QFZ56_006768</name>
</gene>
<evidence type="ECO:0000256" key="4">
    <source>
        <dbReference type="PROSITE-ProRule" id="PRU00335"/>
    </source>
</evidence>
<feature type="DNA-binding region" description="H-T-H motif" evidence="4">
    <location>
        <begin position="340"/>
        <end position="359"/>
    </location>
</feature>
<dbReference type="InterPro" id="IPR051121">
    <property type="entry name" value="FAH"/>
</dbReference>
<dbReference type="InterPro" id="IPR041583">
    <property type="entry name" value="TetR_C_31"/>
</dbReference>
<feature type="domain" description="HTH tetR-type" evidence="5">
    <location>
        <begin position="317"/>
        <end position="377"/>
    </location>
</feature>
<comment type="similarity">
    <text evidence="1">Belongs to the FAH family.</text>
</comment>
<keyword evidence="3 4" id="KW-0238">DNA-binding</keyword>
<dbReference type="PANTHER" id="PTHR42796:SF4">
    <property type="entry name" value="FUMARYLACETOACETATE HYDROLASE DOMAIN-CONTAINING PROTEIN 2A"/>
    <property type="match status" value="1"/>
</dbReference>
<comment type="caution">
    <text evidence="6">The sequence shown here is derived from an EMBL/GenBank/DDBJ whole genome shotgun (WGS) entry which is preliminary data.</text>
</comment>
<name>A0ABU0QAV2_STRAH</name>
<dbReference type="InterPro" id="IPR001647">
    <property type="entry name" value="HTH_TetR"/>
</dbReference>
<dbReference type="Gene3D" id="3.90.850.10">
    <property type="entry name" value="Fumarylacetoacetase-like, C-terminal domain"/>
    <property type="match status" value="1"/>
</dbReference>
<dbReference type="Pfam" id="PF17940">
    <property type="entry name" value="TetR_C_31"/>
    <property type="match status" value="1"/>
</dbReference>
<evidence type="ECO:0000313" key="6">
    <source>
        <dbReference type="EMBL" id="MDQ0687805.1"/>
    </source>
</evidence>
<dbReference type="PANTHER" id="PTHR42796">
    <property type="entry name" value="FUMARYLACETOACETATE HYDROLASE DOMAIN-CONTAINING PROTEIN 2A-RELATED"/>
    <property type="match status" value="1"/>
</dbReference>
<dbReference type="InterPro" id="IPR011234">
    <property type="entry name" value="Fumarylacetoacetase-like_C"/>
</dbReference>
<dbReference type="Proteomes" id="UP001243364">
    <property type="component" value="Unassembled WGS sequence"/>
</dbReference>
<dbReference type="SUPFAM" id="SSF48498">
    <property type="entry name" value="Tetracyclin repressor-like, C-terminal domain"/>
    <property type="match status" value="1"/>
</dbReference>
<evidence type="ECO:0000313" key="7">
    <source>
        <dbReference type="Proteomes" id="UP001243364"/>
    </source>
</evidence>
<dbReference type="Gene3D" id="1.10.357.10">
    <property type="entry name" value="Tetracycline Repressor, domain 2"/>
    <property type="match status" value="1"/>
</dbReference>
<dbReference type="PROSITE" id="PS50977">
    <property type="entry name" value="HTH_TETR_2"/>
    <property type="match status" value="1"/>
</dbReference>
<dbReference type="Pfam" id="PF01557">
    <property type="entry name" value="FAA_hydrolase"/>
    <property type="match status" value="1"/>
</dbReference>
<reference evidence="6 7" key="1">
    <citation type="submission" date="2023-07" db="EMBL/GenBank/DDBJ databases">
        <title>Comparative genomics of wheat-associated soil bacteria to identify genetic determinants of phenazine resistance.</title>
        <authorList>
            <person name="Mouncey N."/>
        </authorList>
    </citation>
    <scope>NUCLEOTIDE SEQUENCE [LARGE SCALE GENOMIC DNA]</scope>
    <source>
        <strain evidence="6 7">W4I19-2</strain>
    </source>
</reference>
<dbReference type="SUPFAM" id="SSF56529">
    <property type="entry name" value="FAH"/>
    <property type="match status" value="1"/>
</dbReference>
<dbReference type="InterPro" id="IPR036663">
    <property type="entry name" value="Fumarylacetoacetase_C_sf"/>
</dbReference>
<sequence>MPEYRRILLDGAAVQVTVDGDELVAGDGRRVKTEEAQHLPPVVPSKVIAVHLNHRSRVDEFGIDLPATPTYFHKPTSSLNSHRGAIVRPEGCKWLNYEGEVAIVIGRTARNISPAEAGEFIAGYTVANDYGLHDFRDTDAGSMLRVKGSDTLCPLGPGLVTDWDFRGKRLRTYVNGEVAQDGSTDEMQWDMHYLVADIARTITLHPGDVLLSGTPANSRPVQPGDVVEVEVEGLGRLTNHIVTGPTAIRADVGAQPTESEEVLSTALGGDWEFRGVRPAPAMTPARAAAGPAGRVTVMTDSADAPTGRRPRKRLHYGEGREALLNAAVRVVARGGLRRLTYRAVAEEAGVTHGLVVHHFGSRDALIEAALAHTIRTSLSSSALEPGTGEIADFSTGLSEMVSADPGTQAFQYELLLESRRRPELLPQIRELYDEYFEASRRELGRMLPAGADEALARLVFAALDGLVLHQLVLGEPDVTDAALEQLRSLLRLRAAGDPGDLGHVHAEPSDRA</sequence>
<dbReference type="EMBL" id="JAUSYA010000001">
    <property type="protein sequence ID" value="MDQ0687805.1"/>
    <property type="molecule type" value="Genomic_DNA"/>
</dbReference>
<protein>
    <submittedName>
        <fullName evidence="6">2-keto-4-pentenoate hydratase/2-oxohepta-3-ene-1,7-dioic acid hydratase in catechol pathway/AcrR family transcriptional regulator</fullName>
    </submittedName>
</protein>
<proteinExistence type="inferred from homology"/>
<dbReference type="InterPro" id="IPR036271">
    <property type="entry name" value="Tet_transcr_reg_TetR-rel_C_sf"/>
</dbReference>
<evidence type="ECO:0000256" key="3">
    <source>
        <dbReference type="ARBA" id="ARBA00023125"/>
    </source>
</evidence>
<keyword evidence="2" id="KW-0479">Metal-binding</keyword>
<organism evidence="6 7">
    <name type="scientific">Streptomyces achromogenes</name>
    <dbReference type="NCBI Taxonomy" id="67255"/>
    <lineage>
        <taxon>Bacteria</taxon>
        <taxon>Bacillati</taxon>
        <taxon>Actinomycetota</taxon>
        <taxon>Actinomycetes</taxon>
        <taxon>Kitasatosporales</taxon>
        <taxon>Streptomycetaceae</taxon>
        <taxon>Streptomyces</taxon>
    </lineage>
</organism>
<dbReference type="InterPro" id="IPR009057">
    <property type="entry name" value="Homeodomain-like_sf"/>
</dbReference>
<dbReference type="Pfam" id="PF00440">
    <property type="entry name" value="TetR_N"/>
    <property type="match status" value="1"/>
</dbReference>
<keyword evidence="7" id="KW-1185">Reference proteome</keyword>